<reference evidence="1" key="1">
    <citation type="submission" date="2023-01" db="EMBL/GenBank/DDBJ databases">
        <title>Genome assembly of the deep-sea coral Lophelia pertusa.</title>
        <authorList>
            <person name="Herrera S."/>
            <person name="Cordes E."/>
        </authorList>
    </citation>
    <scope>NUCLEOTIDE SEQUENCE</scope>
    <source>
        <strain evidence="1">USNM1676648</strain>
        <tissue evidence="1">Polyp</tissue>
    </source>
</reference>
<proteinExistence type="predicted"/>
<comment type="caution">
    <text evidence="1">The sequence shown here is derived from an EMBL/GenBank/DDBJ whole genome shotgun (WGS) entry which is preliminary data.</text>
</comment>
<sequence length="155" mass="17637">MSQPLDFCKIGEVQGETAINGRERQGKDRSSDLVHLSGHIVYLVSDASSSQMKLYVLQQDVTTATKKAKAMCFDADPFNPLTFTEDAEREINVKDICGSLTESFSTMIGHVDSVTIEKAREVRECEDQEQSNITSRRSRRARKRAHFDKFMYYDD</sequence>
<evidence type="ECO:0000313" key="1">
    <source>
        <dbReference type="EMBL" id="KAJ7391488.1"/>
    </source>
</evidence>
<accession>A0A9X0A0Z7</accession>
<keyword evidence="2" id="KW-1185">Reference proteome</keyword>
<gene>
    <name evidence="1" type="ORF">OS493_018535</name>
</gene>
<dbReference type="Proteomes" id="UP001163046">
    <property type="component" value="Unassembled WGS sequence"/>
</dbReference>
<dbReference type="EMBL" id="MU825406">
    <property type="protein sequence ID" value="KAJ7391488.1"/>
    <property type="molecule type" value="Genomic_DNA"/>
</dbReference>
<protein>
    <submittedName>
        <fullName evidence="1">Uncharacterized protein</fullName>
    </submittedName>
</protein>
<dbReference type="AlphaFoldDB" id="A0A9X0A0Z7"/>
<dbReference type="OrthoDB" id="5986085at2759"/>
<name>A0A9X0A0Z7_9CNID</name>
<evidence type="ECO:0000313" key="2">
    <source>
        <dbReference type="Proteomes" id="UP001163046"/>
    </source>
</evidence>
<organism evidence="1 2">
    <name type="scientific">Desmophyllum pertusum</name>
    <dbReference type="NCBI Taxonomy" id="174260"/>
    <lineage>
        <taxon>Eukaryota</taxon>
        <taxon>Metazoa</taxon>
        <taxon>Cnidaria</taxon>
        <taxon>Anthozoa</taxon>
        <taxon>Hexacorallia</taxon>
        <taxon>Scleractinia</taxon>
        <taxon>Caryophylliina</taxon>
        <taxon>Caryophylliidae</taxon>
        <taxon>Desmophyllum</taxon>
    </lineage>
</organism>